<evidence type="ECO:0000256" key="7">
    <source>
        <dbReference type="ARBA" id="ARBA00013053"/>
    </source>
</evidence>
<dbReference type="UniPathway" id="UPA00047">
    <property type="reaction ID" value="UER00058"/>
</dbReference>
<comment type="pathway">
    <text evidence="3">Amino-acid biosynthesis; L-isoleucine biosynthesis; L-isoleucine from 2-oxobutanoate: step 4/4.</text>
</comment>
<keyword evidence="9" id="KW-0028">Amino-acid biosynthesis</keyword>
<comment type="function">
    <text evidence="2">Acts on leucine, isoleucine and valine.</text>
</comment>
<dbReference type="EMBL" id="CP030041">
    <property type="protein sequence ID" value="AWW31159.1"/>
    <property type="molecule type" value="Genomic_DNA"/>
</dbReference>
<dbReference type="SUPFAM" id="SSF56752">
    <property type="entry name" value="D-aminoacid aminotransferase-like PLP-dependent enzymes"/>
    <property type="match status" value="1"/>
</dbReference>
<evidence type="ECO:0000256" key="2">
    <source>
        <dbReference type="ARBA" id="ARBA00003109"/>
    </source>
</evidence>
<dbReference type="Gene3D" id="3.30.470.10">
    <property type="match status" value="1"/>
</dbReference>
<evidence type="ECO:0000256" key="10">
    <source>
        <dbReference type="ARBA" id="ARBA00022679"/>
    </source>
</evidence>
<dbReference type="UniPathway" id="UPA00049">
    <property type="reaction ID" value="UER00062"/>
</dbReference>
<sequence>MEIKKQLTSQRSIEQFNFDQFQFGVEATDHMLVAKYSEGEWHSAAIQPYEKLTLSPLAMCLHYGQTVFEGLKAYRQVDDGVSIFRLDRHHERINQSLRRMAMPEVPKELFENGIKELVEVEQDWIKEGEGNSLYIRPFVIATEERLGVSISTDYLFVVVCTPMAAYYARPLKVKVERHYTRATSGGVGAAKNGGNYGAAYYPAKLAQQEGFDQVIWTDSRDHEYVEESGTMNLMFIIDGVLLTPPAGETILAGVTRDSLLHIARDLGWQVEERPISLLELQEAFEAGKKVEAFGGGTAAVVAPLELIHLEGKDYRPYVADDAQMFQLKQKLTAIRSGKEKDPYAWNLVLEKALTR</sequence>
<keyword evidence="10 17" id="KW-0808">Transferase</keyword>
<evidence type="ECO:0000256" key="1">
    <source>
        <dbReference type="ARBA" id="ARBA00001933"/>
    </source>
</evidence>
<evidence type="ECO:0000256" key="13">
    <source>
        <dbReference type="ARBA" id="ARBA00048212"/>
    </source>
</evidence>
<dbReference type="NCBIfam" id="NF009897">
    <property type="entry name" value="PRK13357.1"/>
    <property type="match status" value="1"/>
</dbReference>
<evidence type="ECO:0000313" key="17">
    <source>
        <dbReference type="EMBL" id="AWW31159.1"/>
    </source>
</evidence>
<feature type="modified residue" description="N6-(pyridoxal phosphate)lysine" evidence="16">
    <location>
        <position position="191"/>
    </location>
</feature>
<dbReference type="GO" id="GO:0004084">
    <property type="term" value="F:branched-chain-amino-acid transaminase activity"/>
    <property type="evidence" value="ECO:0007669"/>
    <property type="project" value="UniProtKB-EC"/>
</dbReference>
<evidence type="ECO:0000256" key="6">
    <source>
        <dbReference type="ARBA" id="ARBA00009320"/>
    </source>
</evidence>
<dbReference type="GO" id="GO:0009098">
    <property type="term" value="P:L-leucine biosynthetic process"/>
    <property type="evidence" value="ECO:0007669"/>
    <property type="project" value="UniProtKB-UniPathway"/>
</dbReference>
<evidence type="ECO:0000256" key="15">
    <source>
        <dbReference type="ARBA" id="ARBA00049229"/>
    </source>
</evidence>
<keyword evidence="18" id="KW-1185">Reference proteome</keyword>
<keyword evidence="11" id="KW-0663">Pyridoxal phosphate</keyword>
<name>A0A2Z4IKC3_9BACT</name>
<evidence type="ECO:0000256" key="4">
    <source>
        <dbReference type="ARBA" id="ARBA00004931"/>
    </source>
</evidence>
<evidence type="ECO:0000256" key="3">
    <source>
        <dbReference type="ARBA" id="ARBA00004824"/>
    </source>
</evidence>
<evidence type="ECO:0000256" key="5">
    <source>
        <dbReference type="ARBA" id="ARBA00005072"/>
    </source>
</evidence>
<organism evidence="17 18">
    <name type="scientific">Echinicola strongylocentroti</name>
    <dbReference type="NCBI Taxonomy" id="1795355"/>
    <lineage>
        <taxon>Bacteria</taxon>
        <taxon>Pseudomonadati</taxon>
        <taxon>Bacteroidota</taxon>
        <taxon>Cytophagia</taxon>
        <taxon>Cytophagales</taxon>
        <taxon>Cyclobacteriaceae</taxon>
        <taxon>Echinicola</taxon>
    </lineage>
</organism>
<dbReference type="KEGG" id="est:DN752_14045"/>
<evidence type="ECO:0000256" key="11">
    <source>
        <dbReference type="ARBA" id="ARBA00022898"/>
    </source>
</evidence>
<dbReference type="InterPro" id="IPR001544">
    <property type="entry name" value="Aminotrans_IV"/>
</dbReference>
<dbReference type="CDD" id="cd01557">
    <property type="entry name" value="BCAT_beta_family"/>
    <property type="match status" value="1"/>
</dbReference>
<evidence type="ECO:0000256" key="9">
    <source>
        <dbReference type="ARBA" id="ARBA00022605"/>
    </source>
</evidence>
<comment type="catalytic activity">
    <reaction evidence="14">
        <text>L-isoleucine + 2-oxoglutarate = (S)-3-methyl-2-oxopentanoate + L-glutamate</text>
        <dbReference type="Rhea" id="RHEA:24801"/>
        <dbReference type="ChEBI" id="CHEBI:16810"/>
        <dbReference type="ChEBI" id="CHEBI:29985"/>
        <dbReference type="ChEBI" id="CHEBI:35146"/>
        <dbReference type="ChEBI" id="CHEBI:58045"/>
        <dbReference type="EC" id="2.6.1.42"/>
    </reaction>
</comment>
<dbReference type="AlphaFoldDB" id="A0A2Z4IKC3"/>
<dbReference type="Gene3D" id="3.20.10.10">
    <property type="entry name" value="D-amino Acid Aminotransferase, subunit A, domain 2"/>
    <property type="match status" value="1"/>
</dbReference>
<keyword evidence="12" id="KW-0100">Branched-chain amino acid biosynthesis</keyword>
<dbReference type="InterPro" id="IPR036038">
    <property type="entry name" value="Aminotransferase-like"/>
</dbReference>
<evidence type="ECO:0000256" key="12">
    <source>
        <dbReference type="ARBA" id="ARBA00023304"/>
    </source>
</evidence>
<protein>
    <recommendedName>
        <fullName evidence="7">branched-chain-amino-acid transaminase</fullName>
        <ecNumber evidence="7">2.6.1.42</ecNumber>
    </recommendedName>
</protein>
<dbReference type="InterPro" id="IPR043131">
    <property type="entry name" value="BCAT-like_N"/>
</dbReference>
<comment type="pathway">
    <text evidence="4">Amino-acid biosynthesis; L-valine biosynthesis; L-valine from pyruvate: step 4/4.</text>
</comment>
<comment type="catalytic activity">
    <reaction evidence="13">
        <text>L-valine + 2-oxoglutarate = 3-methyl-2-oxobutanoate + L-glutamate</text>
        <dbReference type="Rhea" id="RHEA:24813"/>
        <dbReference type="ChEBI" id="CHEBI:11851"/>
        <dbReference type="ChEBI" id="CHEBI:16810"/>
        <dbReference type="ChEBI" id="CHEBI:29985"/>
        <dbReference type="ChEBI" id="CHEBI:57762"/>
        <dbReference type="EC" id="2.6.1.42"/>
    </reaction>
</comment>
<proteinExistence type="inferred from homology"/>
<dbReference type="UniPathway" id="UPA00048">
    <property type="reaction ID" value="UER00073"/>
</dbReference>
<comment type="cofactor">
    <cofactor evidence="1">
        <name>pyridoxal 5'-phosphate</name>
        <dbReference type="ChEBI" id="CHEBI:597326"/>
    </cofactor>
</comment>
<gene>
    <name evidence="17" type="ORF">DN752_14045</name>
</gene>
<reference evidence="17 18" key="1">
    <citation type="submission" date="2018-06" db="EMBL/GenBank/DDBJ databases">
        <title>Echinicola strongylocentroti sp. nov., isolated from a sea urchin Strongylocentrotus intermedius.</title>
        <authorList>
            <person name="Bae S.S."/>
        </authorList>
    </citation>
    <scope>NUCLEOTIDE SEQUENCE [LARGE SCALE GENOMIC DNA]</scope>
    <source>
        <strain evidence="17 18">MEBiC08714</strain>
    </source>
</reference>
<comment type="catalytic activity">
    <reaction evidence="15">
        <text>L-leucine + 2-oxoglutarate = 4-methyl-2-oxopentanoate + L-glutamate</text>
        <dbReference type="Rhea" id="RHEA:18321"/>
        <dbReference type="ChEBI" id="CHEBI:16810"/>
        <dbReference type="ChEBI" id="CHEBI:17865"/>
        <dbReference type="ChEBI" id="CHEBI:29985"/>
        <dbReference type="ChEBI" id="CHEBI:57427"/>
        <dbReference type="EC" id="2.6.1.42"/>
    </reaction>
</comment>
<accession>A0A2Z4IKC3</accession>
<dbReference type="InterPro" id="IPR043132">
    <property type="entry name" value="BCAT-like_C"/>
</dbReference>
<dbReference type="InterPro" id="IPR005786">
    <property type="entry name" value="B_amino_transII"/>
</dbReference>
<dbReference type="Pfam" id="PF01063">
    <property type="entry name" value="Aminotran_4"/>
    <property type="match status" value="1"/>
</dbReference>
<comment type="similarity">
    <text evidence="6">Belongs to the class-IV pyridoxal-phosphate-dependent aminotransferase family.</text>
</comment>
<dbReference type="GO" id="GO:0009097">
    <property type="term" value="P:isoleucine biosynthetic process"/>
    <property type="evidence" value="ECO:0007669"/>
    <property type="project" value="UniProtKB-UniPathway"/>
</dbReference>
<evidence type="ECO:0000256" key="14">
    <source>
        <dbReference type="ARBA" id="ARBA00048798"/>
    </source>
</evidence>
<dbReference type="PANTHER" id="PTHR11825:SF44">
    <property type="entry name" value="BRANCHED-CHAIN-AMINO-ACID AMINOTRANSFERASE"/>
    <property type="match status" value="1"/>
</dbReference>
<dbReference type="InterPro" id="IPR033939">
    <property type="entry name" value="BCAT_family"/>
</dbReference>
<dbReference type="EC" id="2.6.1.42" evidence="7"/>
<dbReference type="GO" id="GO:0009099">
    <property type="term" value="P:L-valine biosynthetic process"/>
    <property type="evidence" value="ECO:0007669"/>
    <property type="project" value="UniProtKB-UniPathway"/>
</dbReference>
<evidence type="ECO:0000256" key="8">
    <source>
        <dbReference type="ARBA" id="ARBA00022576"/>
    </source>
</evidence>
<dbReference type="OrthoDB" id="9804984at2"/>
<dbReference type="RefSeq" id="WP_112784536.1">
    <property type="nucleotide sequence ID" value="NZ_CP030041.1"/>
</dbReference>
<dbReference type="NCBIfam" id="TIGR01123">
    <property type="entry name" value="ilvE_II"/>
    <property type="match status" value="1"/>
</dbReference>
<comment type="pathway">
    <text evidence="5">Amino-acid biosynthesis; L-leucine biosynthesis; L-leucine from 3-methyl-2-oxobutanoate: step 4/4.</text>
</comment>
<dbReference type="PANTHER" id="PTHR11825">
    <property type="entry name" value="SUBGROUP IIII AMINOTRANSFERASE"/>
    <property type="match status" value="1"/>
</dbReference>
<evidence type="ECO:0000256" key="16">
    <source>
        <dbReference type="PIRSR" id="PIRSR006468-1"/>
    </source>
</evidence>
<evidence type="ECO:0000313" key="18">
    <source>
        <dbReference type="Proteomes" id="UP000248688"/>
    </source>
</evidence>
<dbReference type="PIRSF" id="PIRSF006468">
    <property type="entry name" value="BCAT1"/>
    <property type="match status" value="1"/>
</dbReference>
<dbReference type="Proteomes" id="UP000248688">
    <property type="component" value="Chromosome"/>
</dbReference>
<keyword evidence="8 17" id="KW-0032">Aminotransferase</keyword>